<dbReference type="AlphaFoldDB" id="A0A7S1KLU6"/>
<feature type="compositionally biased region" description="Polar residues" evidence="1">
    <location>
        <begin position="37"/>
        <end position="62"/>
    </location>
</feature>
<dbReference type="EMBL" id="HBGD01001536">
    <property type="protein sequence ID" value="CAD9078034.1"/>
    <property type="molecule type" value="Transcribed_RNA"/>
</dbReference>
<evidence type="ECO:0000256" key="1">
    <source>
        <dbReference type="SAM" id="MobiDB-lite"/>
    </source>
</evidence>
<reference evidence="3" key="1">
    <citation type="submission" date="2021-01" db="EMBL/GenBank/DDBJ databases">
        <authorList>
            <person name="Corre E."/>
            <person name="Pelletier E."/>
            <person name="Niang G."/>
            <person name="Scheremetjew M."/>
            <person name="Finn R."/>
            <person name="Kale V."/>
            <person name="Holt S."/>
            <person name="Cochrane G."/>
            <person name="Meng A."/>
            <person name="Brown T."/>
            <person name="Cohen L."/>
        </authorList>
    </citation>
    <scope>NUCLEOTIDE SEQUENCE</scope>
    <source>
        <strain evidence="3">WS</strain>
    </source>
</reference>
<evidence type="ECO:0000259" key="2">
    <source>
        <dbReference type="Pfam" id="PF25781"/>
    </source>
</evidence>
<proteinExistence type="predicted"/>
<feature type="domain" description="TEX10-like TPR repeats" evidence="2">
    <location>
        <begin position="598"/>
        <end position="737"/>
    </location>
</feature>
<dbReference type="InterPro" id="IPR057949">
    <property type="entry name" value="TPR_TEX10"/>
</dbReference>
<name>A0A7S1KLU6_9EUKA</name>
<sequence length="921" mass="105870">MPSMKRKQSSSNKQAKKKRKLGKPKPQPRLELHTKQLKLNQQNLRTAGTASEGSGHEASQSEAELIDQQDKPKIPLRIATFRNLSLNDVFNKLEHYSSKECAVALEQLAELLRRFPQEMKIHQYDISKKIVHTITEHDDPHLRSAAIRVLTALFQMMKSTSTSGSTLSGNGSGYMIEQVVMRLFVSCVCSIMSDMMVRLRAFGIDVTLLLIEYFPEAMAAHAYKLLPTLENVFLMTKLGHSYKGENYKVIHERSINCLNQLTFVLFQYGSKLSLSANDIHTHCHNQVNLKQLTRGRNDSAVSLEQQQFVERYEKRARESDFYDTSLMYQSFGRPGKKNVELFLDVMNKRESEKGRLEAIEVTLSNLFTPDEAVAEGLLYSLDSSFSLYKFCDRMFRTITDKWVETIHKGSQIQNVKQAGHIKALLQLMYNLFYSIEHQNGVGYQTEIMKYLQDAIHHVVSCMPFSASLQVSSSSDLNLNEINNLLVSVLSFACCWRLSRKKKLSKATTLMKWESLFLSFFQEQIQSHDISHHDFGMLIGAFHRMEPQLPDEYRTELWEVLTNVFLREKTLSVRQRLLLHYLGDMTLEEEQRLPPPHLLEKWVDRIAKMLAAIPDNKLSLVEKLLRVVRCFSMKAEYTTYINGKILESIPDFFYNNTRQMSTFTKLEIEFQQQAVHLLHCFSSFSVELVRALSKACSNISIPARIITQIVETLRFRQQQIDTKTHISFLISLITGLVQRTTEDQDLILHEIIINIFTFENGDEPLLYFAPIVTKFLDSDSLDTNMVCILLKTAFSAFNAASDDKKSGELWTFTIPDVMTDILCDKSSKGHHVLCVQDLVFSNEDQFVLVLKNVQDRLNDDENIADLTRAFSRLVDEAPQRLKHLFLSNQALSMETCLMLKDKNPAKKEATSMESRLKLLFDQ</sequence>
<organism evidence="3">
    <name type="scientific">Percolomonas cosmopolitus</name>
    <dbReference type="NCBI Taxonomy" id="63605"/>
    <lineage>
        <taxon>Eukaryota</taxon>
        <taxon>Discoba</taxon>
        <taxon>Heterolobosea</taxon>
        <taxon>Tetramitia</taxon>
        <taxon>Eutetramitia</taxon>
        <taxon>Percolomonadidae</taxon>
        <taxon>Percolomonas</taxon>
    </lineage>
</organism>
<protein>
    <recommendedName>
        <fullName evidence="2">TEX10-like TPR repeats domain-containing protein</fullName>
    </recommendedName>
</protein>
<dbReference type="InterPro" id="IPR016024">
    <property type="entry name" value="ARM-type_fold"/>
</dbReference>
<feature type="compositionally biased region" description="Basic residues" evidence="1">
    <location>
        <begin position="1"/>
        <end position="23"/>
    </location>
</feature>
<dbReference type="Pfam" id="PF25781">
    <property type="entry name" value="TPR_TEX10"/>
    <property type="match status" value="1"/>
</dbReference>
<evidence type="ECO:0000313" key="3">
    <source>
        <dbReference type="EMBL" id="CAD9078034.1"/>
    </source>
</evidence>
<dbReference type="SUPFAM" id="SSF48371">
    <property type="entry name" value="ARM repeat"/>
    <property type="match status" value="1"/>
</dbReference>
<feature type="region of interest" description="Disordered" evidence="1">
    <location>
        <begin position="1"/>
        <end position="69"/>
    </location>
</feature>
<accession>A0A7S1KLU6</accession>
<gene>
    <name evidence="3" type="ORF">PCOS0759_LOCUS1266</name>
</gene>